<keyword evidence="1" id="KW-0732">Signal</keyword>
<name>A0A1V9FKU5_9BACT</name>
<feature type="chain" id="PRO_5011986143" description="Thioredoxin domain-containing protein" evidence="1">
    <location>
        <begin position="27"/>
        <end position="473"/>
    </location>
</feature>
<dbReference type="InterPro" id="IPR013740">
    <property type="entry name" value="Redoxin"/>
</dbReference>
<gene>
    <name evidence="3" type="ORF">A4R26_21660</name>
</gene>
<feature type="signal peptide" evidence="1">
    <location>
        <begin position="1"/>
        <end position="26"/>
    </location>
</feature>
<sequence>MKNPRTCFLFAALQLFVFSGIAQSNAVIKGTVIHPVNDLVIVSVDDLLENRKYSLLVSDSGYFKQEIAVGTGNYITITFPNQDFRFPVLPGDTVDLTFDESLLTYNLAVNNTQRKREITAVLDNTALFDSRLEEIDAAAEKGSDSLLSVIYNQQLKDFLQRIQQPSPSIKQTIFEIYYRHLTHWLSNNPVFALKQNEKIIGKELYNRYSSFFPSEREYQTLNEPLFYTSDHYRTFLLNYTNTGLLFTKTIKADSTRQDHPINHHGRYHTIIGDVHIPVIRDWLIMNYLKGLYHGGSYADALRLSDEYKQICNNTAIKESIKKMDMEYARLKNGNPAPDFTLEDTDGNKVSLSGFKGKWVYLNFWSVSHGACTGNFMKYEPIINEKYKDKNIVFLNICFEEDVAGWRRKVKELNIGGVNVVAKGFTELQICKDYKADSLPRTFLIDKAGHINSNQMPVEVLVQFDAAVINEWLQ</sequence>
<dbReference type="AlphaFoldDB" id="A0A1V9FKU5"/>
<dbReference type="InterPro" id="IPR036249">
    <property type="entry name" value="Thioredoxin-like_sf"/>
</dbReference>
<dbReference type="RefSeq" id="WP_081164680.1">
    <property type="nucleotide sequence ID" value="NZ_LWBP01000185.1"/>
</dbReference>
<dbReference type="SUPFAM" id="SSF52833">
    <property type="entry name" value="Thioredoxin-like"/>
    <property type="match status" value="1"/>
</dbReference>
<dbReference type="CDD" id="cd02966">
    <property type="entry name" value="TlpA_like_family"/>
    <property type="match status" value="1"/>
</dbReference>
<reference evidence="4" key="1">
    <citation type="submission" date="2016-04" db="EMBL/GenBank/DDBJ databases">
        <authorList>
            <person name="Chen L."/>
            <person name="Zhuang W."/>
            <person name="Wang G."/>
        </authorList>
    </citation>
    <scope>NUCLEOTIDE SEQUENCE [LARGE SCALE GENOMIC DNA]</scope>
    <source>
        <strain evidence="4">208</strain>
    </source>
</reference>
<dbReference type="OrthoDB" id="983020at2"/>
<protein>
    <recommendedName>
        <fullName evidence="2">Thioredoxin domain-containing protein</fullName>
    </recommendedName>
</protein>
<dbReference type="EMBL" id="LWBP01000185">
    <property type="protein sequence ID" value="OQP58999.1"/>
    <property type="molecule type" value="Genomic_DNA"/>
</dbReference>
<organism evidence="3 4">
    <name type="scientific">Niastella populi</name>
    <dbReference type="NCBI Taxonomy" id="550983"/>
    <lineage>
        <taxon>Bacteria</taxon>
        <taxon>Pseudomonadati</taxon>
        <taxon>Bacteroidota</taxon>
        <taxon>Chitinophagia</taxon>
        <taxon>Chitinophagales</taxon>
        <taxon>Chitinophagaceae</taxon>
        <taxon>Niastella</taxon>
    </lineage>
</organism>
<dbReference type="InterPro" id="IPR050553">
    <property type="entry name" value="Thioredoxin_ResA/DsbE_sf"/>
</dbReference>
<dbReference type="PANTHER" id="PTHR42852:SF13">
    <property type="entry name" value="PROTEIN DIPZ"/>
    <property type="match status" value="1"/>
</dbReference>
<evidence type="ECO:0000259" key="2">
    <source>
        <dbReference type="PROSITE" id="PS51352"/>
    </source>
</evidence>
<evidence type="ECO:0000313" key="4">
    <source>
        <dbReference type="Proteomes" id="UP000192276"/>
    </source>
</evidence>
<proteinExistence type="predicted"/>
<dbReference type="GO" id="GO:0016491">
    <property type="term" value="F:oxidoreductase activity"/>
    <property type="evidence" value="ECO:0007669"/>
    <property type="project" value="InterPro"/>
</dbReference>
<keyword evidence="4" id="KW-1185">Reference proteome</keyword>
<dbReference type="PANTHER" id="PTHR42852">
    <property type="entry name" value="THIOL:DISULFIDE INTERCHANGE PROTEIN DSBE"/>
    <property type="match status" value="1"/>
</dbReference>
<feature type="domain" description="Thioredoxin" evidence="2">
    <location>
        <begin position="330"/>
        <end position="473"/>
    </location>
</feature>
<dbReference type="Pfam" id="PF08534">
    <property type="entry name" value="Redoxin"/>
    <property type="match status" value="1"/>
</dbReference>
<accession>A0A1V9FKU5</accession>
<dbReference type="Proteomes" id="UP000192276">
    <property type="component" value="Unassembled WGS sequence"/>
</dbReference>
<comment type="caution">
    <text evidence="3">The sequence shown here is derived from an EMBL/GenBank/DDBJ whole genome shotgun (WGS) entry which is preliminary data.</text>
</comment>
<dbReference type="STRING" id="550983.A4R26_21660"/>
<dbReference type="Gene3D" id="3.40.30.10">
    <property type="entry name" value="Glutaredoxin"/>
    <property type="match status" value="1"/>
</dbReference>
<dbReference type="PROSITE" id="PS51352">
    <property type="entry name" value="THIOREDOXIN_2"/>
    <property type="match status" value="1"/>
</dbReference>
<evidence type="ECO:0000256" key="1">
    <source>
        <dbReference type="SAM" id="SignalP"/>
    </source>
</evidence>
<evidence type="ECO:0000313" key="3">
    <source>
        <dbReference type="EMBL" id="OQP58999.1"/>
    </source>
</evidence>
<dbReference type="InterPro" id="IPR013766">
    <property type="entry name" value="Thioredoxin_domain"/>
</dbReference>